<keyword evidence="2" id="KW-0812">Transmembrane</keyword>
<keyword evidence="4" id="KW-0732">Signal</keyword>
<evidence type="ECO:0000256" key="4">
    <source>
        <dbReference type="SAM" id="SignalP"/>
    </source>
</evidence>
<reference evidence="6" key="1">
    <citation type="submission" date="2021-01" db="EMBL/GenBank/DDBJ databases">
        <title>A chromosome-scale assembly of European eel, Anguilla anguilla.</title>
        <authorList>
            <person name="Henkel C."/>
            <person name="Jong-Raadsen S.A."/>
            <person name="Dufour S."/>
            <person name="Weltzien F.-A."/>
            <person name="Palstra A.P."/>
            <person name="Pelster B."/>
            <person name="Spaink H.P."/>
            <person name="Van Den Thillart G.E."/>
            <person name="Jansen H."/>
            <person name="Zahm M."/>
            <person name="Klopp C."/>
            <person name="Cedric C."/>
            <person name="Louis A."/>
            <person name="Berthelot C."/>
            <person name="Parey E."/>
            <person name="Roest Crollius H."/>
            <person name="Montfort J."/>
            <person name="Robinson-Rechavi M."/>
            <person name="Bucao C."/>
            <person name="Bouchez O."/>
            <person name="Gislard M."/>
            <person name="Lluch J."/>
            <person name="Milhes M."/>
            <person name="Lampietro C."/>
            <person name="Lopez Roques C."/>
            <person name="Donnadieu C."/>
            <person name="Braasch I."/>
            <person name="Desvignes T."/>
            <person name="Postlethwait J."/>
            <person name="Bobe J."/>
            <person name="Guiguen Y."/>
            <person name="Dirks R."/>
        </authorList>
    </citation>
    <scope>NUCLEOTIDE SEQUENCE</scope>
    <source>
        <strain evidence="6">Tag_6206</strain>
        <tissue evidence="6">Liver</tissue>
    </source>
</reference>
<evidence type="ECO:0000256" key="1">
    <source>
        <dbReference type="ARBA" id="ARBA00004370"/>
    </source>
</evidence>
<dbReference type="InterPro" id="IPR007110">
    <property type="entry name" value="Ig-like_dom"/>
</dbReference>
<dbReference type="EMBL" id="JAFIRN010000012">
    <property type="protein sequence ID" value="KAG5838927.1"/>
    <property type="molecule type" value="Genomic_DNA"/>
</dbReference>
<dbReference type="PANTHER" id="PTHR11860:SF111">
    <property type="entry name" value="IMMUNOGLOBULIN SUBTYPE DOMAIN-CONTAINING PROTEIN"/>
    <property type="match status" value="1"/>
</dbReference>
<dbReference type="InterPro" id="IPR013783">
    <property type="entry name" value="Ig-like_fold"/>
</dbReference>
<keyword evidence="7" id="KW-1185">Reference proteome</keyword>
<dbReference type="AlphaFoldDB" id="A0A9D3LZE7"/>
<dbReference type="Pfam" id="PF07686">
    <property type="entry name" value="V-set"/>
    <property type="match status" value="1"/>
</dbReference>
<accession>A0A9D3LZE7</accession>
<sequence length="200" mass="21732">MKSIAIFTLLLSACDGFYDVLNAGGISVPSEVRAVAGETVTVRCSYPRRFSNRPKYWCSGGAYQSCRVLVRAGEPPTDRASASDDQSALTFSLTLTALRPQDEGTYWCVISGHLRYVYKSMSLRVLQPTEPPTTATKEPPEGGASDWWSILRWVLFFLLLACPLGLCLRERGVGRGCVPLCPGTGVHTPPIPLPPLPQTG</sequence>
<dbReference type="InterPro" id="IPR003599">
    <property type="entry name" value="Ig_sub"/>
</dbReference>
<evidence type="ECO:0000256" key="2">
    <source>
        <dbReference type="ARBA" id="ARBA00022692"/>
    </source>
</evidence>
<evidence type="ECO:0000313" key="7">
    <source>
        <dbReference type="Proteomes" id="UP001044222"/>
    </source>
</evidence>
<dbReference type="SUPFAM" id="SSF48726">
    <property type="entry name" value="Immunoglobulin"/>
    <property type="match status" value="1"/>
</dbReference>
<organism evidence="6 7">
    <name type="scientific">Anguilla anguilla</name>
    <name type="common">European freshwater eel</name>
    <name type="synonym">Muraena anguilla</name>
    <dbReference type="NCBI Taxonomy" id="7936"/>
    <lineage>
        <taxon>Eukaryota</taxon>
        <taxon>Metazoa</taxon>
        <taxon>Chordata</taxon>
        <taxon>Craniata</taxon>
        <taxon>Vertebrata</taxon>
        <taxon>Euteleostomi</taxon>
        <taxon>Actinopterygii</taxon>
        <taxon>Neopterygii</taxon>
        <taxon>Teleostei</taxon>
        <taxon>Anguilliformes</taxon>
        <taxon>Anguillidae</taxon>
        <taxon>Anguilla</taxon>
    </lineage>
</organism>
<feature type="signal peptide" evidence="4">
    <location>
        <begin position="1"/>
        <end position="16"/>
    </location>
</feature>
<dbReference type="PROSITE" id="PS50835">
    <property type="entry name" value="IG_LIKE"/>
    <property type="match status" value="1"/>
</dbReference>
<feature type="domain" description="Ig-like" evidence="5">
    <location>
        <begin position="37"/>
        <end position="122"/>
    </location>
</feature>
<evidence type="ECO:0000256" key="3">
    <source>
        <dbReference type="ARBA" id="ARBA00023136"/>
    </source>
</evidence>
<dbReference type="GO" id="GO:0004888">
    <property type="term" value="F:transmembrane signaling receptor activity"/>
    <property type="evidence" value="ECO:0007669"/>
    <property type="project" value="TreeGrafter"/>
</dbReference>
<dbReference type="Proteomes" id="UP001044222">
    <property type="component" value="Chromosome 12"/>
</dbReference>
<dbReference type="GO" id="GO:0005886">
    <property type="term" value="C:plasma membrane"/>
    <property type="evidence" value="ECO:0007669"/>
    <property type="project" value="TreeGrafter"/>
</dbReference>
<dbReference type="InterPro" id="IPR050671">
    <property type="entry name" value="CD300_family_receptors"/>
</dbReference>
<comment type="subcellular location">
    <subcellularLocation>
        <location evidence="1">Membrane</location>
    </subcellularLocation>
</comment>
<evidence type="ECO:0000259" key="5">
    <source>
        <dbReference type="PROSITE" id="PS50835"/>
    </source>
</evidence>
<evidence type="ECO:0000313" key="6">
    <source>
        <dbReference type="EMBL" id="KAG5838927.1"/>
    </source>
</evidence>
<gene>
    <name evidence="6" type="ORF">ANANG_G00228920</name>
</gene>
<dbReference type="PANTHER" id="PTHR11860">
    <property type="entry name" value="POLYMERIC-IMMUNOGLOBULIN RECEPTOR"/>
    <property type="match status" value="1"/>
</dbReference>
<dbReference type="InterPro" id="IPR013106">
    <property type="entry name" value="Ig_V-set"/>
</dbReference>
<dbReference type="SMART" id="SM00409">
    <property type="entry name" value="IG"/>
    <property type="match status" value="1"/>
</dbReference>
<dbReference type="CDD" id="cd05716">
    <property type="entry name" value="IgV_pIgR_like"/>
    <property type="match status" value="1"/>
</dbReference>
<protein>
    <recommendedName>
        <fullName evidence="5">Ig-like domain-containing protein</fullName>
    </recommendedName>
</protein>
<proteinExistence type="predicted"/>
<feature type="chain" id="PRO_5038650646" description="Ig-like domain-containing protein" evidence="4">
    <location>
        <begin position="17"/>
        <end position="200"/>
    </location>
</feature>
<keyword evidence="3" id="KW-0472">Membrane</keyword>
<dbReference type="InterPro" id="IPR036179">
    <property type="entry name" value="Ig-like_dom_sf"/>
</dbReference>
<name>A0A9D3LZE7_ANGAN</name>
<comment type="caution">
    <text evidence="6">The sequence shown here is derived from an EMBL/GenBank/DDBJ whole genome shotgun (WGS) entry which is preliminary data.</text>
</comment>
<dbReference type="Gene3D" id="2.60.40.10">
    <property type="entry name" value="Immunoglobulins"/>
    <property type="match status" value="1"/>
</dbReference>